<dbReference type="AlphaFoldDB" id="A0A450TH08"/>
<proteinExistence type="predicted"/>
<dbReference type="EMBL" id="CAADEX010000170">
    <property type="protein sequence ID" value="VFJ66479.1"/>
    <property type="molecule type" value="Genomic_DNA"/>
</dbReference>
<sequence length="151" mass="16987">MKIYADTSVFGGVFDEEFAEDSRRFFEDLKTGKFDLVVSALVEEEIESAPRRVRAYFDELSSLAEIAEIGPEVLDLRDAYLSAGIVTRKSMDDATHVALATVSGCEMIVSWNFKHIVHFQKIPKYNAVNTLNGYYSINIYPPSSVISYDDP</sequence>
<accession>A0A450TH08</accession>
<organism evidence="2">
    <name type="scientific">Candidatus Kentrum sp. DK</name>
    <dbReference type="NCBI Taxonomy" id="2126562"/>
    <lineage>
        <taxon>Bacteria</taxon>
        <taxon>Pseudomonadati</taxon>
        <taxon>Pseudomonadota</taxon>
        <taxon>Gammaproteobacteria</taxon>
        <taxon>Candidatus Kentrum</taxon>
    </lineage>
</organism>
<protein>
    <submittedName>
        <fullName evidence="2">Predicted nucleic acid-binding protein, contains PIN domain</fullName>
    </submittedName>
</protein>
<dbReference type="Pfam" id="PF13470">
    <property type="entry name" value="PIN_3"/>
    <property type="match status" value="1"/>
</dbReference>
<feature type="domain" description="PIN" evidence="1">
    <location>
        <begin position="6"/>
        <end position="114"/>
    </location>
</feature>
<dbReference type="InterPro" id="IPR029060">
    <property type="entry name" value="PIN-like_dom_sf"/>
</dbReference>
<evidence type="ECO:0000259" key="1">
    <source>
        <dbReference type="Pfam" id="PF13470"/>
    </source>
</evidence>
<evidence type="ECO:0000313" key="2">
    <source>
        <dbReference type="EMBL" id="VFJ66479.1"/>
    </source>
</evidence>
<dbReference type="InterPro" id="IPR002716">
    <property type="entry name" value="PIN_dom"/>
</dbReference>
<reference evidence="2" key="1">
    <citation type="submission" date="2019-02" db="EMBL/GenBank/DDBJ databases">
        <authorList>
            <person name="Gruber-Vodicka R. H."/>
            <person name="Seah K. B. B."/>
        </authorList>
    </citation>
    <scope>NUCLEOTIDE SEQUENCE</scope>
    <source>
        <strain evidence="2">BECK_DK47</strain>
    </source>
</reference>
<gene>
    <name evidence="2" type="ORF">BECKDK2373B_GA0170837_11708</name>
</gene>
<dbReference type="SUPFAM" id="SSF88723">
    <property type="entry name" value="PIN domain-like"/>
    <property type="match status" value="1"/>
</dbReference>
<name>A0A450TH08_9GAMM</name>
<dbReference type="CDD" id="cd18687">
    <property type="entry name" value="PIN_VapC-like"/>
    <property type="match status" value="1"/>
</dbReference>